<dbReference type="CDD" id="cd09911">
    <property type="entry name" value="Lin0431_like"/>
    <property type="match status" value="1"/>
</dbReference>
<protein>
    <submittedName>
        <fullName evidence="2">Protein export element</fullName>
    </submittedName>
</protein>
<keyword evidence="1" id="KW-0472">Membrane</keyword>
<dbReference type="InterPro" id="IPR038690">
    <property type="entry name" value="NusG_2_sf"/>
</dbReference>
<organism evidence="2 3">
    <name type="scientific">Anaerotignum faecicola</name>
    <dbReference type="NCBI Taxonomy" id="2358141"/>
    <lineage>
        <taxon>Bacteria</taxon>
        <taxon>Bacillati</taxon>
        <taxon>Bacillota</taxon>
        <taxon>Clostridia</taxon>
        <taxon>Lachnospirales</taxon>
        <taxon>Anaerotignaceae</taxon>
        <taxon>Anaerotignum</taxon>
    </lineage>
</organism>
<dbReference type="Pfam" id="PF07009">
    <property type="entry name" value="NusG_II"/>
    <property type="match status" value="1"/>
</dbReference>
<evidence type="ECO:0000313" key="3">
    <source>
        <dbReference type="Proteomes" id="UP000287361"/>
    </source>
</evidence>
<comment type="caution">
    <text evidence="2">The sequence shown here is derived from an EMBL/GenBank/DDBJ whole genome shotgun (WGS) entry which is preliminary data.</text>
</comment>
<dbReference type="EMBL" id="BHVZ01000001">
    <property type="protein sequence ID" value="GCB29410.1"/>
    <property type="molecule type" value="Genomic_DNA"/>
</dbReference>
<name>A0A401LCZ9_9FIRM</name>
<keyword evidence="1" id="KW-1133">Transmembrane helix</keyword>
<gene>
    <name evidence="2" type="primary">ynhH</name>
    <name evidence="2" type="ORF">KGMB03357_10710</name>
</gene>
<dbReference type="AlphaFoldDB" id="A0A401LCZ9"/>
<keyword evidence="3" id="KW-1185">Reference proteome</keyword>
<reference evidence="2 3" key="1">
    <citation type="submission" date="2018-10" db="EMBL/GenBank/DDBJ databases">
        <title>Draft Genome Sequence of Anaerotignum sp. KCTC 15736.</title>
        <authorList>
            <person name="Choi S.H."/>
            <person name="Kim J.S."/>
            <person name="Kang S.W."/>
            <person name="Lee J.S."/>
            <person name="Park S.H."/>
        </authorList>
    </citation>
    <scope>NUCLEOTIDE SEQUENCE [LARGE SCALE GENOMIC DNA]</scope>
    <source>
        <strain evidence="2 3">KCTC 15736</strain>
    </source>
</reference>
<sequence length="120" mass="12842">MKKTDLLLVAGALIIAGGIWFFYSAGAEKGKGVEITVGGESKAFLPLGEDDSIRIDTDDGYNVITVKDGEVTVSEADCRDQICVEHKKIRKTGETIVCLPHKLVVTVTGDKPGDFDAVVM</sequence>
<dbReference type="OrthoDB" id="47603at2"/>
<accession>A0A401LCZ9</accession>
<keyword evidence="1" id="KW-0812">Transmembrane</keyword>
<dbReference type="Gene3D" id="2.60.320.10">
    <property type="entry name" value="N-utilization substance G protein NusG, insert domain"/>
    <property type="match status" value="1"/>
</dbReference>
<evidence type="ECO:0000313" key="2">
    <source>
        <dbReference type="EMBL" id="GCB29410.1"/>
    </source>
</evidence>
<feature type="transmembrane region" description="Helical" evidence="1">
    <location>
        <begin position="6"/>
        <end position="23"/>
    </location>
</feature>
<proteinExistence type="predicted"/>
<dbReference type="Proteomes" id="UP000287361">
    <property type="component" value="Unassembled WGS sequence"/>
</dbReference>
<evidence type="ECO:0000256" key="1">
    <source>
        <dbReference type="SAM" id="Phobius"/>
    </source>
</evidence>